<feature type="region of interest" description="Disordered" evidence="1">
    <location>
        <begin position="361"/>
        <end position="383"/>
    </location>
</feature>
<reference evidence="3 4" key="1">
    <citation type="submission" date="2020-04" db="EMBL/GenBank/DDBJ databases">
        <title>Perkinsus olseni comparative genomics.</title>
        <authorList>
            <person name="Bogema D.R."/>
        </authorList>
    </citation>
    <scope>NUCLEOTIDE SEQUENCE [LARGE SCALE GENOMIC DNA]</scope>
    <source>
        <strain evidence="3">ATCC PRA-205</strain>
    </source>
</reference>
<organism evidence="3 4">
    <name type="scientific">Perkinsus olseni</name>
    <name type="common">Perkinsus atlanticus</name>
    <dbReference type="NCBI Taxonomy" id="32597"/>
    <lineage>
        <taxon>Eukaryota</taxon>
        <taxon>Sar</taxon>
        <taxon>Alveolata</taxon>
        <taxon>Perkinsozoa</taxon>
        <taxon>Perkinsea</taxon>
        <taxon>Perkinsida</taxon>
        <taxon>Perkinsidae</taxon>
        <taxon>Perkinsus</taxon>
    </lineage>
</organism>
<accession>A0A7J6PXR1</accession>
<dbReference type="EMBL" id="JABANM010033691">
    <property type="protein sequence ID" value="KAF4700852.1"/>
    <property type="molecule type" value="Genomic_DNA"/>
</dbReference>
<evidence type="ECO:0000256" key="2">
    <source>
        <dbReference type="SAM" id="SignalP"/>
    </source>
</evidence>
<keyword evidence="2" id="KW-0732">Signal</keyword>
<name>A0A7J6PXR1_PEROL</name>
<feature type="signal peptide" evidence="2">
    <location>
        <begin position="1"/>
        <end position="15"/>
    </location>
</feature>
<sequence>MRFITLALTFGSALASFKSIRRLTSFKKRRKDAREEKKRILIPTEYKDYNVVDTNSTCRINVTVQHGSFVRPYEVSMSKEGATNLRVQSAHCGLERRSPRRNTGRSIWSTGILTGKQKFRDLLERLSTVPGDLDGRDCNSRLSRVHRALARRSRKYKLLVDAVGAPLPSALAYGQESFFGTSDEEEPRTAYALMRWLTLSLLTSGSAALSIRAYSMKQAHPDACEVTIDVSREGSSSATENYRLMLNEKPMKGGAMDLHYAQCGAGREGSDTPFQWETVELKDGKNVRSPGSRKLRTKNCEDRVSAAHEQLHKTNPQHRAVTASLKTAEEDDLKCSSSMLFSAAAALLVLFLNADAKSLTRGRGSRGYKISRPRDSPGSARADEIPMEEIDKLDRLPAAIAASVGNLIFVDGCEIAVLFQSWGEEDVRKYRVAFKRGEKNINPFIATCEKRHAEWIPDDKDFAELLEGFTTKAGSCLEIFDFLFNRAVAINKKLRNEVGNFQGKKTLKRHKPISDTSESDGGIDIDEWRGFYFGKLLCDYIYQEAPLRVEE</sequence>
<gene>
    <name evidence="3" type="ORF">FOZ62_021451</name>
</gene>
<comment type="caution">
    <text evidence="3">The sequence shown here is derived from an EMBL/GenBank/DDBJ whole genome shotgun (WGS) entry which is preliminary data.</text>
</comment>
<proteinExistence type="predicted"/>
<evidence type="ECO:0000313" key="4">
    <source>
        <dbReference type="Proteomes" id="UP000574390"/>
    </source>
</evidence>
<feature type="chain" id="PRO_5029630071" evidence="2">
    <location>
        <begin position="16"/>
        <end position="551"/>
    </location>
</feature>
<dbReference type="AlphaFoldDB" id="A0A7J6PXR1"/>
<dbReference type="Proteomes" id="UP000574390">
    <property type="component" value="Unassembled WGS sequence"/>
</dbReference>
<evidence type="ECO:0000256" key="1">
    <source>
        <dbReference type="SAM" id="MobiDB-lite"/>
    </source>
</evidence>
<protein>
    <submittedName>
        <fullName evidence="3">Uncharacterized protein</fullName>
    </submittedName>
</protein>
<evidence type="ECO:0000313" key="3">
    <source>
        <dbReference type="EMBL" id="KAF4700852.1"/>
    </source>
</evidence>